<name>A0A9D1XQY2_9BACT</name>
<protein>
    <submittedName>
        <fullName evidence="1">HD domain-containing protein</fullName>
    </submittedName>
</protein>
<dbReference type="InterPro" id="IPR003607">
    <property type="entry name" value="HD/PDEase_dom"/>
</dbReference>
<dbReference type="AlphaFoldDB" id="A0A9D1XQY2"/>
<evidence type="ECO:0000313" key="1">
    <source>
        <dbReference type="EMBL" id="HIX85830.1"/>
    </source>
</evidence>
<evidence type="ECO:0000313" key="2">
    <source>
        <dbReference type="Proteomes" id="UP000823847"/>
    </source>
</evidence>
<organism evidence="1 2">
    <name type="scientific">Candidatus Parabacteroides intestinigallinarum</name>
    <dbReference type="NCBI Taxonomy" id="2838722"/>
    <lineage>
        <taxon>Bacteria</taxon>
        <taxon>Pseudomonadati</taxon>
        <taxon>Bacteroidota</taxon>
        <taxon>Bacteroidia</taxon>
        <taxon>Bacteroidales</taxon>
        <taxon>Tannerellaceae</taxon>
        <taxon>Parabacteroides</taxon>
    </lineage>
</organism>
<accession>A0A9D1XQY2</accession>
<sequence>MEKETFIAIVRRCRSWIHRLEEAASRIHAEVNQRYDETLPYGFHLRLTAACVSRYGYEVARTEADVLILYAAAYLHDTIEDARMSYNDVRRFLGAFNDVDFPADVDARRSFEEQVPEIVYALTNEKGRNRAERASEAYYAGIRSTRFASFVKMCDRLANIRYSTMFVFANRMLDVYREEYPAFIRAIHEGAVTPVPEAMRREAECLLHEEAYVVL</sequence>
<dbReference type="CDD" id="cd00077">
    <property type="entry name" value="HDc"/>
    <property type="match status" value="1"/>
</dbReference>
<dbReference type="Gene3D" id="1.10.3210.10">
    <property type="entry name" value="Hypothetical protein af1432"/>
    <property type="match status" value="1"/>
</dbReference>
<reference evidence="1" key="1">
    <citation type="journal article" date="2021" name="PeerJ">
        <title>Extensive microbial diversity within the chicken gut microbiome revealed by metagenomics and culture.</title>
        <authorList>
            <person name="Gilroy R."/>
            <person name="Ravi A."/>
            <person name="Getino M."/>
            <person name="Pursley I."/>
            <person name="Horton D.L."/>
            <person name="Alikhan N.F."/>
            <person name="Baker D."/>
            <person name="Gharbi K."/>
            <person name="Hall N."/>
            <person name="Watson M."/>
            <person name="Adriaenssens E.M."/>
            <person name="Foster-Nyarko E."/>
            <person name="Jarju S."/>
            <person name="Secka A."/>
            <person name="Antonio M."/>
            <person name="Oren A."/>
            <person name="Chaudhuri R.R."/>
            <person name="La Ragione R."/>
            <person name="Hildebrand F."/>
            <person name="Pallen M.J."/>
        </authorList>
    </citation>
    <scope>NUCLEOTIDE SEQUENCE</scope>
    <source>
        <strain evidence="1">ChiHecec2B26-12326</strain>
    </source>
</reference>
<proteinExistence type="predicted"/>
<dbReference type="SUPFAM" id="SSF109604">
    <property type="entry name" value="HD-domain/PDEase-like"/>
    <property type="match status" value="1"/>
</dbReference>
<reference evidence="1" key="2">
    <citation type="submission" date="2021-04" db="EMBL/GenBank/DDBJ databases">
        <authorList>
            <person name="Gilroy R."/>
        </authorList>
    </citation>
    <scope>NUCLEOTIDE SEQUENCE</scope>
    <source>
        <strain evidence="1">ChiHecec2B26-12326</strain>
    </source>
</reference>
<comment type="caution">
    <text evidence="1">The sequence shown here is derived from an EMBL/GenBank/DDBJ whole genome shotgun (WGS) entry which is preliminary data.</text>
</comment>
<dbReference type="Proteomes" id="UP000823847">
    <property type="component" value="Unassembled WGS sequence"/>
</dbReference>
<dbReference type="EMBL" id="DXEN01000028">
    <property type="protein sequence ID" value="HIX85830.1"/>
    <property type="molecule type" value="Genomic_DNA"/>
</dbReference>
<gene>
    <name evidence="1" type="ORF">H9848_04390</name>
</gene>